<dbReference type="InterPro" id="IPR013325">
    <property type="entry name" value="RNA_pol_sigma_r2"/>
</dbReference>
<dbReference type="NCBIfam" id="TIGR02937">
    <property type="entry name" value="sigma70-ECF"/>
    <property type="match status" value="1"/>
</dbReference>
<proteinExistence type="inferred from homology"/>
<evidence type="ECO:0000259" key="6">
    <source>
        <dbReference type="Pfam" id="PF08281"/>
    </source>
</evidence>
<evidence type="ECO:0000259" key="5">
    <source>
        <dbReference type="Pfam" id="PF04542"/>
    </source>
</evidence>
<dbReference type="GO" id="GO:0016987">
    <property type="term" value="F:sigma factor activity"/>
    <property type="evidence" value="ECO:0007669"/>
    <property type="project" value="UniProtKB-KW"/>
</dbReference>
<evidence type="ECO:0008006" key="8">
    <source>
        <dbReference type="Google" id="ProtNLM"/>
    </source>
</evidence>
<evidence type="ECO:0000313" key="7">
    <source>
        <dbReference type="EMBL" id="CAA9510228.1"/>
    </source>
</evidence>
<dbReference type="GO" id="GO:0006352">
    <property type="term" value="P:DNA-templated transcription initiation"/>
    <property type="evidence" value="ECO:0007669"/>
    <property type="project" value="InterPro"/>
</dbReference>
<dbReference type="Gene3D" id="1.10.1740.10">
    <property type="match status" value="1"/>
</dbReference>
<dbReference type="InterPro" id="IPR013249">
    <property type="entry name" value="RNA_pol_sigma70_r4_t2"/>
</dbReference>
<gene>
    <name evidence="7" type="ORF">AVDCRST_MAG85-2296</name>
</gene>
<dbReference type="InterPro" id="IPR007627">
    <property type="entry name" value="RNA_pol_sigma70_r2"/>
</dbReference>
<dbReference type="PANTHER" id="PTHR43133">
    <property type="entry name" value="RNA POLYMERASE ECF-TYPE SIGMA FACTO"/>
    <property type="match status" value="1"/>
</dbReference>
<evidence type="ECO:0000256" key="3">
    <source>
        <dbReference type="ARBA" id="ARBA00023082"/>
    </source>
</evidence>
<dbReference type="GO" id="GO:0003677">
    <property type="term" value="F:DNA binding"/>
    <property type="evidence" value="ECO:0007669"/>
    <property type="project" value="InterPro"/>
</dbReference>
<keyword evidence="2" id="KW-0805">Transcription regulation</keyword>
<feature type="domain" description="RNA polymerase sigma factor 70 region 4 type 2" evidence="6">
    <location>
        <begin position="121"/>
        <end position="171"/>
    </location>
</feature>
<dbReference type="PANTHER" id="PTHR43133:SF66">
    <property type="entry name" value="ECF RNA POLYMERASE SIGMA FACTOR SIGK"/>
    <property type="match status" value="1"/>
</dbReference>
<comment type="similarity">
    <text evidence="1">Belongs to the sigma-70 factor family. ECF subfamily.</text>
</comment>
<evidence type="ECO:0000256" key="1">
    <source>
        <dbReference type="ARBA" id="ARBA00010641"/>
    </source>
</evidence>
<dbReference type="CDD" id="cd06171">
    <property type="entry name" value="Sigma70_r4"/>
    <property type="match status" value="1"/>
</dbReference>
<dbReference type="AlphaFoldDB" id="A0A6J4SZX4"/>
<protein>
    <recommendedName>
        <fullName evidence="8">Sigma-70 family RNA polymerase sigma factor</fullName>
    </recommendedName>
</protein>
<dbReference type="InterPro" id="IPR014284">
    <property type="entry name" value="RNA_pol_sigma-70_dom"/>
</dbReference>
<evidence type="ECO:0000256" key="2">
    <source>
        <dbReference type="ARBA" id="ARBA00023015"/>
    </source>
</evidence>
<dbReference type="InterPro" id="IPR036388">
    <property type="entry name" value="WH-like_DNA-bd_sf"/>
</dbReference>
<dbReference type="Pfam" id="PF04542">
    <property type="entry name" value="Sigma70_r2"/>
    <property type="match status" value="1"/>
</dbReference>
<dbReference type="Pfam" id="PF08281">
    <property type="entry name" value="Sigma70_r4_2"/>
    <property type="match status" value="1"/>
</dbReference>
<dbReference type="SUPFAM" id="SSF88946">
    <property type="entry name" value="Sigma2 domain of RNA polymerase sigma factors"/>
    <property type="match status" value="1"/>
</dbReference>
<feature type="domain" description="RNA polymerase sigma-70 region 2" evidence="5">
    <location>
        <begin position="22"/>
        <end position="89"/>
    </location>
</feature>
<sequence length="183" mass="20458">MEGFESILGAARAGADWAWDRIYRELAPSVRGYVRAHGAAEPDDLVGEVFLALVRELPRFQGDERDFRAFAFTIAHRRLVDELRRRGRRPVTPTEPEILAETAGSGGDVADEAMAGIDEARVRTLIEDLPPDQREVLLLRILGDLTIEEIARTLGKRAGAVKALQRRALKRVQGAYPFEDARR</sequence>
<name>A0A6J4SZX4_9ACTN</name>
<dbReference type="SUPFAM" id="SSF88659">
    <property type="entry name" value="Sigma3 and sigma4 domains of RNA polymerase sigma factors"/>
    <property type="match status" value="1"/>
</dbReference>
<organism evidence="7">
    <name type="scientific">uncultured Solirubrobacteraceae bacterium</name>
    <dbReference type="NCBI Taxonomy" id="1162706"/>
    <lineage>
        <taxon>Bacteria</taxon>
        <taxon>Bacillati</taxon>
        <taxon>Actinomycetota</taxon>
        <taxon>Thermoleophilia</taxon>
        <taxon>Solirubrobacterales</taxon>
        <taxon>Solirubrobacteraceae</taxon>
        <taxon>environmental samples</taxon>
    </lineage>
</organism>
<evidence type="ECO:0000256" key="4">
    <source>
        <dbReference type="ARBA" id="ARBA00023163"/>
    </source>
</evidence>
<dbReference type="EMBL" id="CADCVT010000253">
    <property type="protein sequence ID" value="CAA9510228.1"/>
    <property type="molecule type" value="Genomic_DNA"/>
</dbReference>
<keyword evidence="4" id="KW-0804">Transcription</keyword>
<keyword evidence="3" id="KW-0731">Sigma factor</keyword>
<dbReference type="InterPro" id="IPR039425">
    <property type="entry name" value="RNA_pol_sigma-70-like"/>
</dbReference>
<dbReference type="Gene3D" id="1.10.10.10">
    <property type="entry name" value="Winged helix-like DNA-binding domain superfamily/Winged helix DNA-binding domain"/>
    <property type="match status" value="1"/>
</dbReference>
<accession>A0A6J4SZX4</accession>
<dbReference type="InterPro" id="IPR013324">
    <property type="entry name" value="RNA_pol_sigma_r3/r4-like"/>
</dbReference>
<reference evidence="7" key="1">
    <citation type="submission" date="2020-02" db="EMBL/GenBank/DDBJ databases">
        <authorList>
            <person name="Meier V. D."/>
        </authorList>
    </citation>
    <scope>NUCLEOTIDE SEQUENCE</scope>
    <source>
        <strain evidence="7">AVDCRST_MAG85</strain>
    </source>
</reference>